<dbReference type="EMBL" id="JAMBED010000020">
    <property type="protein sequence ID" value="MCL1551795.1"/>
    <property type="molecule type" value="Genomic_DNA"/>
</dbReference>
<proteinExistence type="predicted"/>
<feature type="region of interest" description="Disordered" evidence="1">
    <location>
        <begin position="78"/>
        <end position="99"/>
    </location>
</feature>
<keyword evidence="3" id="KW-1185">Reference proteome</keyword>
<dbReference type="RefSeq" id="WP_249047860.1">
    <property type="nucleotide sequence ID" value="NZ_JAMBEC010000022.1"/>
</dbReference>
<dbReference type="Proteomes" id="UP001167357">
    <property type="component" value="Unassembled WGS sequence"/>
</dbReference>
<comment type="caution">
    <text evidence="2">The sequence shown here is derived from an EMBL/GenBank/DDBJ whole genome shotgun (WGS) entry which is preliminary data.</text>
</comment>
<sequence>MLAALSLGGCAGLCGAAPDMPPPLADRGPPPNADALAALQACAQEQDIALARPHAAGAEHAAPDRQLDRAIFDGCMARKGMAPPPHAGDASALNPRNRM</sequence>
<protein>
    <recommendedName>
        <fullName evidence="4">Lipoprotein</fullName>
    </recommendedName>
</protein>
<evidence type="ECO:0000313" key="2">
    <source>
        <dbReference type="EMBL" id="MCL1551795.1"/>
    </source>
</evidence>
<reference evidence="2" key="1">
    <citation type="submission" date="2022-04" db="EMBL/GenBank/DDBJ databases">
        <title>Genomic comparison of 19 strains of Xanthomonas nasturtii, a newly emerging watercress pathogen.</title>
        <authorList>
            <person name="Harrison J."/>
            <person name="Greer S."/>
            <person name="Hussain R."/>
            <person name="Lascelles D."/>
            <person name="Roberts M."/>
            <person name="Carter B."/>
            <person name="Bryning A."/>
            <person name="Carroll S."/>
            <person name="Aspin A."/>
            <person name="Cruz L."/>
            <person name="Cruz J."/>
            <person name="Grant M."/>
            <person name="Vicente J."/>
            <person name="Studholme D.J."/>
        </authorList>
    </citation>
    <scope>NUCLEOTIDE SEQUENCE</scope>
    <source>
        <strain evidence="2">10016B</strain>
    </source>
</reference>
<name>A0ABT0LR15_9XANT</name>
<evidence type="ECO:0000256" key="1">
    <source>
        <dbReference type="SAM" id="MobiDB-lite"/>
    </source>
</evidence>
<gene>
    <name evidence="2" type="ORF">M3O51_10885</name>
</gene>
<organism evidence="2 3">
    <name type="scientific">Xanthomonas nasturtii</name>
    <dbReference type="NCBI Taxonomy" id="1843581"/>
    <lineage>
        <taxon>Bacteria</taxon>
        <taxon>Pseudomonadati</taxon>
        <taxon>Pseudomonadota</taxon>
        <taxon>Gammaproteobacteria</taxon>
        <taxon>Lysobacterales</taxon>
        <taxon>Lysobacteraceae</taxon>
        <taxon>Xanthomonas</taxon>
    </lineage>
</organism>
<evidence type="ECO:0000313" key="3">
    <source>
        <dbReference type="Proteomes" id="UP001167357"/>
    </source>
</evidence>
<accession>A0ABT0LR15</accession>
<evidence type="ECO:0008006" key="4">
    <source>
        <dbReference type="Google" id="ProtNLM"/>
    </source>
</evidence>